<evidence type="ECO:0000313" key="2">
    <source>
        <dbReference type="Proteomes" id="UP000831181"/>
    </source>
</evidence>
<keyword evidence="2" id="KW-1185">Reference proteome</keyword>
<evidence type="ECO:0000313" key="1">
    <source>
        <dbReference type="EMBL" id="UQS86393.1"/>
    </source>
</evidence>
<protein>
    <recommendedName>
        <fullName evidence="3">Bacterial Pleckstrin homology domain-containing protein</fullName>
    </recommendedName>
</protein>
<dbReference type="Proteomes" id="UP000831181">
    <property type="component" value="Chromosome"/>
</dbReference>
<proteinExistence type="predicted"/>
<dbReference type="RefSeq" id="WP_260116196.1">
    <property type="nucleotide sequence ID" value="NZ_CP093361.1"/>
</dbReference>
<name>A0A976RRD4_9LACO</name>
<dbReference type="KEGG" id="lbe:MOO44_05600"/>
<sequence length="120" mass="13314">MENKVKINSRNLVVIPQGVDKLLSFKKSLTFQADHVLGATIDNEILNESKGIKDGGTNIPGYYAGTFIKNNRKSFFNIKRSSTAVVIELTNENYNQLFIGVDNPRELVDQINNLAAANSK</sequence>
<accession>A0A976RRD4</accession>
<evidence type="ECO:0008006" key="3">
    <source>
        <dbReference type="Google" id="ProtNLM"/>
    </source>
</evidence>
<dbReference type="EMBL" id="CP093361">
    <property type="protein sequence ID" value="UQS86393.1"/>
    <property type="molecule type" value="Genomic_DNA"/>
</dbReference>
<reference evidence="1" key="1">
    <citation type="journal article" date="2022" name="Int. J. Syst. Evol. Microbiol.">
        <title>Apilactobacillus apisilvae sp. nov., Nicolia spurrieriana gen. nov. sp. nov., Bombilactobacillus folatiphilus sp. nov. and Bombilactobacillus thymidiniphilus sp. nov., four new lactic acid bacterial isolates from stingless bees Tetragonula carbonaria and Austroplebeia australis.</title>
        <authorList>
            <person name="Oliphant S.A."/>
            <person name="Watson-Haigh N.S."/>
            <person name="Sumby K.M."/>
            <person name="Gardner J."/>
            <person name="Groom S."/>
            <person name="Jiranek V."/>
        </authorList>
    </citation>
    <scope>NUCLEOTIDE SEQUENCE</scope>
    <source>
        <strain evidence="1">SGEP1_A5</strain>
    </source>
</reference>
<gene>
    <name evidence="1" type="ORF">MOO44_05600</name>
</gene>
<organism evidence="1 2">
    <name type="scientific">Nicoliella spurrieriana</name>
    <dbReference type="NCBI Taxonomy" id="2925830"/>
    <lineage>
        <taxon>Bacteria</taxon>
        <taxon>Bacillati</taxon>
        <taxon>Bacillota</taxon>
        <taxon>Bacilli</taxon>
        <taxon>Lactobacillales</taxon>
        <taxon>Lactobacillaceae</taxon>
        <taxon>Nicoliella</taxon>
    </lineage>
</organism>
<dbReference type="AlphaFoldDB" id="A0A976RRD4"/>